<dbReference type="EMBL" id="KV426246">
    <property type="protein sequence ID" value="KZV83992.1"/>
    <property type="molecule type" value="Genomic_DNA"/>
</dbReference>
<organism evidence="2 3">
    <name type="scientific">Exidia glandulosa HHB12029</name>
    <dbReference type="NCBI Taxonomy" id="1314781"/>
    <lineage>
        <taxon>Eukaryota</taxon>
        <taxon>Fungi</taxon>
        <taxon>Dikarya</taxon>
        <taxon>Basidiomycota</taxon>
        <taxon>Agaricomycotina</taxon>
        <taxon>Agaricomycetes</taxon>
        <taxon>Auriculariales</taxon>
        <taxon>Exidiaceae</taxon>
        <taxon>Exidia</taxon>
    </lineage>
</organism>
<dbReference type="PANTHER" id="PTHR38926">
    <property type="entry name" value="F-BOX DOMAIN CONTAINING PROTEIN, EXPRESSED"/>
    <property type="match status" value="1"/>
</dbReference>
<dbReference type="SUPFAM" id="SSF52047">
    <property type="entry name" value="RNI-like"/>
    <property type="match status" value="1"/>
</dbReference>
<evidence type="ECO:0000313" key="3">
    <source>
        <dbReference type="Proteomes" id="UP000077266"/>
    </source>
</evidence>
<dbReference type="InParanoid" id="A0A165D8F6"/>
<dbReference type="PANTHER" id="PTHR38926:SF5">
    <property type="entry name" value="F-BOX AND LEUCINE-RICH REPEAT PROTEIN 6"/>
    <property type="match status" value="1"/>
</dbReference>
<dbReference type="InterPro" id="IPR032675">
    <property type="entry name" value="LRR_dom_sf"/>
</dbReference>
<name>A0A165D8F6_EXIGL</name>
<keyword evidence="3" id="KW-1185">Reference proteome</keyword>
<accession>A0A165D8F6</accession>
<dbReference type="Pfam" id="PF12937">
    <property type="entry name" value="F-box-like"/>
    <property type="match status" value="1"/>
</dbReference>
<gene>
    <name evidence="2" type="ORF">EXIGLDRAFT_777034</name>
</gene>
<dbReference type="Gene3D" id="1.20.1280.50">
    <property type="match status" value="1"/>
</dbReference>
<sequence length="405" mass="44957">MSVADLPTELIARIFVDAVQPTDHHSVDNGTLQTLPLVCWRWHDIAYDTPELWRIISVHLDQVVDAVSEASCRAKLATLVRRAKSKLALVVSISRGSDPHHANIAACLDQVAPFLEVLTLGYSTRIAERARWTLPRARNLRQLRWTTTGTSPVFRWPDDIDTFPLLRDVDICIAYEWHDHTGQVAQIFSHCPNLATLELDLDLHSSSPINMELKSLRKLDIRAVGPALVPVLSALRLPALKEVNIDAVTGGDLRDLFSGPLATARSIDIGTGVTIDDALAMCLVHCPQLRHLHLDIDGGDDEYDDLEGFLELMSYPLAGTKEWICPRLLSLRMSGLELNRVAQAILTFAQNRTEPPFEDNAFTGRFHRLKRLAIGLPPEAVVPTLIDYGWLNSTLEGLGLSTSLT</sequence>
<reference evidence="2 3" key="1">
    <citation type="journal article" date="2016" name="Mol. Biol. Evol.">
        <title>Comparative Genomics of Early-Diverging Mushroom-Forming Fungi Provides Insights into the Origins of Lignocellulose Decay Capabilities.</title>
        <authorList>
            <person name="Nagy L.G."/>
            <person name="Riley R."/>
            <person name="Tritt A."/>
            <person name="Adam C."/>
            <person name="Daum C."/>
            <person name="Floudas D."/>
            <person name="Sun H."/>
            <person name="Yadav J.S."/>
            <person name="Pangilinan J."/>
            <person name="Larsson K.H."/>
            <person name="Matsuura K."/>
            <person name="Barry K."/>
            <person name="Labutti K."/>
            <person name="Kuo R."/>
            <person name="Ohm R.A."/>
            <person name="Bhattacharya S.S."/>
            <person name="Shirouzu T."/>
            <person name="Yoshinaga Y."/>
            <person name="Martin F.M."/>
            <person name="Grigoriev I.V."/>
            <person name="Hibbett D.S."/>
        </authorList>
    </citation>
    <scope>NUCLEOTIDE SEQUENCE [LARGE SCALE GENOMIC DNA]</scope>
    <source>
        <strain evidence="2 3">HHB12029</strain>
    </source>
</reference>
<feature type="domain" description="F-box" evidence="1">
    <location>
        <begin position="4"/>
        <end position="56"/>
    </location>
</feature>
<dbReference type="Gene3D" id="3.80.10.10">
    <property type="entry name" value="Ribonuclease Inhibitor"/>
    <property type="match status" value="1"/>
</dbReference>
<protein>
    <recommendedName>
        <fullName evidence="1">F-box domain-containing protein</fullName>
    </recommendedName>
</protein>
<dbReference type="InterPro" id="IPR001810">
    <property type="entry name" value="F-box_dom"/>
</dbReference>
<proteinExistence type="predicted"/>
<evidence type="ECO:0000313" key="2">
    <source>
        <dbReference type="EMBL" id="KZV83992.1"/>
    </source>
</evidence>
<dbReference type="Proteomes" id="UP000077266">
    <property type="component" value="Unassembled WGS sequence"/>
</dbReference>
<dbReference type="AlphaFoldDB" id="A0A165D8F6"/>
<evidence type="ECO:0000259" key="1">
    <source>
        <dbReference type="Pfam" id="PF12937"/>
    </source>
</evidence>